<dbReference type="InterPro" id="IPR036859">
    <property type="entry name" value="CAP-Gly_dom_sf"/>
</dbReference>
<dbReference type="InterPro" id="IPR017901">
    <property type="entry name" value="C-CAP_CF_C-like"/>
</dbReference>
<dbReference type="AlphaFoldDB" id="A0A9W6WR21"/>
<evidence type="ECO:0000313" key="10">
    <source>
        <dbReference type="Proteomes" id="UP001165083"/>
    </source>
</evidence>
<organism evidence="9 10">
    <name type="scientific">Phytophthora lilii</name>
    <dbReference type="NCBI Taxonomy" id="2077276"/>
    <lineage>
        <taxon>Eukaryota</taxon>
        <taxon>Sar</taxon>
        <taxon>Stramenopiles</taxon>
        <taxon>Oomycota</taxon>
        <taxon>Peronosporomycetes</taxon>
        <taxon>Peronosporales</taxon>
        <taxon>Peronosporaceae</taxon>
        <taxon>Phytophthora</taxon>
    </lineage>
</organism>
<keyword evidence="10" id="KW-1185">Reference proteome</keyword>
<dbReference type="Pfam" id="PF16752">
    <property type="entry name" value="TBCC_N"/>
    <property type="match status" value="1"/>
</dbReference>
<evidence type="ECO:0000313" key="9">
    <source>
        <dbReference type="EMBL" id="GMF12716.1"/>
    </source>
</evidence>
<dbReference type="PROSITE" id="PS50245">
    <property type="entry name" value="CAP_GLY_2"/>
    <property type="match status" value="1"/>
</dbReference>
<protein>
    <submittedName>
        <fullName evidence="9">Unnamed protein product</fullName>
    </submittedName>
</protein>
<comment type="similarity">
    <text evidence="2">Belongs to the TBCC family.</text>
</comment>
<dbReference type="Pfam" id="PF01302">
    <property type="entry name" value="CAP_GLY"/>
    <property type="match status" value="1"/>
</dbReference>
<proteinExistence type="inferred from homology"/>
<dbReference type="PROSITE" id="PS51329">
    <property type="entry name" value="C_CAP_COFACTOR_C"/>
    <property type="match status" value="1"/>
</dbReference>
<evidence type="ECO:0000259" key="7">
    <source>
        <dbReference type="PROSITE" id="PS50245"/>
    </source>
</evidence>
<name>A0A9W6WR21_9STRA</name>
<gene>
    <name evidence="9" type="ORF">Plil01_000328600</name>
</gene>
<dbReference type="SUPFAM" id="SSF74924">
    <property type="entry name" value="Cap-Gly domain"/>
    <property type="match status" value="1"/>
</dbReference>
<evidence type="ECO:0000256" key="1">
    <source>
        <dbReference type="ARBA" id="ARBA00004496"/>
    </source>
</evidence>
<evidence type="ECO:0000256" key="2">
    <source>
        <dbReference type="ARBA" id="ARBA00008848"/>
    </source>
</evidence>
<dbReference type="Pfam" id="PF07986">
    <property type="entry name" value="TBCC"/>
    <property type="match status" value="1"/>
</dbReference>
<evidence type="ECO:0000256" key="3">
    <source>
        <dbReference type="ARBA" id="ARBA00022490"/>
    </source>
</evidence>
<dbReference type="InterPro" id="IPR016098">
    <property type="entry name" value="CAP/MinC_C"/>
</dbReference>
<dbReference type="Gene3D" id="2.160.20.70">
    <property type="match status" value="1"/>
</dbReference>
<dbReference type="Proteomes" id="UP001165083">
    <property type="component" value="Unassembled WGS sequence"/>
</dbReference>
<dbReference type="FunFam" id="2.160.20.70:FF:000022">
    <property type="entry name" value="Alpha tubulin, putative"/>
    <property type="match status" value="1"/>
</dbReference>
<sequence>MELGARCELLSTGASGSLRASIKRYGEIAFVGPVEGLPGDGWVGVRLDKPLGKGDGSFQGRRYFECRPLHGAIVRPERVNTRGEFPVLATHEESLAHALEERRKEKHSAKAGIARDATQQRELTTDELATTFWEKFTRQEEHVRKQVGLFCEQKKQPLPCEPAKEVKLDALVLEVNAMRDAAATAASLYLSPYDTRHTQLIISKLLELIDTTRTTFAPRKKFAFRAHAARKAKAKAAENQDQPEQHGGAASAEATGNQLSSPTSLKNMAFDELVHANKQNEVIVIDSSSFADSDDNKRRDLNFSHLTNCVVLVCVETSAIRGDALKNCVFYTGAIFGSLWLESCNGCEFFVACRQLRVHFSTATTFHLRIPSHPIIEDCQQMQFGPYRLQFEGLKTQLEHLGLSKDSGLWAKVNDFKWHKAQQSPNWSIRDPKQPLPDIPVELAKLISYE</sequence>
<dbReference type="PANTHER" id="PTHR15139">
    <property type="entry name" value="TUBULIN FOLDING COFACTOR C"/>
    <property type="match status" value="1"/>
</dbReference>
<comment type="subcellular location">
    <subcellularLocation>
        <location evidence="1">Cytoplasm</location>
    </subcellularLocation>
</comment>
<feature type="region of interest" description="Disordered" evidence="6">
    <location>
        <begin position="233"/>
        <end position="260"/>
    </location>
</feature>
<dbReference type="EMBL" id="BSXW01000129">
    <property type="protein sequence ID" value="GMF12716.1"/>
    <property type="molecule type" value="Genomic_DNA"/>
</dbReference>
<evidence type="ECO:0000259" key="8">
    <source>
        <dbReference type="PROSITE" id="PS51329"/>
    </source>
</evidence>
<accession>A0A9W6WR21</accession>
<dbReference type="SMART" id="SM01052">
    <property type="entry name" value="CAP_GLY"/>
    <property type="match status" value="1"/>
</dbReference>
<dbReference type="PANTHER" id="PTHR15139:SF0">
    <property type="entry name" value="TUBULIN-SPECIFIC CHAPERONE C"/>
    <property type="match status" value="1"/>
</dbReference>
<dbReference type="InterPro" id="IPR031925">
    <property type="entry name" value="TBCC_N"/>
</dbReference>
<dbReference type="GO" id="GO:0015631">
    <property type="term" value="F:tubulin binding"/>
    <property type="evidence" value="ECO:0007669"/>
    <property type="project" value="InterPro"/>
</dbReference>
<dbReference type="GO" id="GO:0007021">
    <property type="term" value="P:tubulin complex assembly"/>
    <property type="evidence" value="ECO:0007669"/>
    <property type="project" value="TreeGrafter"/>
</dbReference>
<dbReference type="OrthoDB" id="194775at2759"/>
<dbReference type="InterPro" id="IPR027684">
    <property type="entry name" value="TBCC"/>
</dbReference>
<keyword evidence="3" id="KW-0963">Cytoplasm</keyword>
<comment type="caution">
    <text evidence="9">The sequence shown here is derived from an EMBL/GenBank/DDBJ whole genome shotgun (WGS) entry which is preliminary data.</text>
</comment>
<keyword evidence="4" id="KW-0007">Acetylation</keyword>
<dbReference type="InterPro" id="IPR012945">
    <property type="entry name" value="Tubulin-bd_cofactor_C_dom"/>
</dbReference>
<feature type="domain" description="C-CAP/cofactor C-like" evidence="8">
    <location>
        <begin position="262"/>
        <end position="418"/>
    </location>
</feature>
<reference evidence="9" key="1">
    <citation type="submission" date="2023-04" db="EMBL/GenBank/DDBJ databases">
        <title>Phytophthora lilii NBRC 32176.</title>
        <authorList>
            <person name="Ichikawa N."/>
            <person name="Sato H."/>
            <person name="Tonouchi N."/>
        </authorList>
    </citation>
    <scope>NUCLEOTIDE SEQUENCE</scope>
    <source>
        <strain evidence="9">NBRC 32176</strain>
    </source>
</reference>
<dbReference type="InterPro" id="IPR000938">
    <property type="entry name" value="CAP-Gly_domain"/>
</dbReference>
<dbReference type="Gene3D" id="2.30.30.190">
    <property type="entry name" value="CAP Gly-rich-like domain"/>
    <property type="match status" value="1"/>
</dbReference>
<dbReference type="Gene3D" id="1.20.58.1250">
    <property type="entry name" value="Tubulin Binding Cofactor C, N-terminal domain"/>
    <property type="match status" value="1"/>
</dbReference>
<evidence type="ECO:0000256" key="6">
    <source>
        <dbReference type="SAM" id="MobiDB-lite"/>
    </source>
</evidence>
<dbReference type="GO" id="GO:0005737">
    <property type="term" value="C:cytoplasm"/>
    <property type="evidence" value="ECO:0007669"/>
    <property type="project" value="UniProtKB-SubCell"/>
</dbReference>
<comment type="subunit">
    <text evidence="5">Supercomplex made of cofactors A to E. Cofactors A and D function by capturing and stabilizing tubulin in a quasi-native conformation. Cofactor E binds to the cofactor D-tubulin complex; interaction with cofactor C then causes the release of tubulin polypeptides that are committed to the native state.</text>
</comment>
<dbReference type="InterPro" id="IPR038397">
    <property type="entry name" value="TBCC_N_sf"/>
</dbReference>
<evidence type="ECO:0000256" key="5">
    <source>
        <dbReference type="ARBA" id="ARBA00026055"/>
    </source>
</evidence>
<evidence type="ECO:0000256" key="4">
    <source>
        <dbReference type="ARBA" id="ARBA00022990"/>
    </source>
</evidence>
<feature type="domain" description="CAP-Gly" evidence="7">
    <location>
        <begin position="42"/>
        <end position="75"/>
    </location>
</feature>
<dbReference type="GO" id="GO:0007023">
    <property type="term" value="P:post-chaperonin tubulin folding pathway"/>
    <property type="evidence" value="ECO:0007669"/>
    <property type="project" value="InterPro"/>
</dbReference>